<dbReference type="EMBL" id="LAZR01007332">
    <property type="protein sequence ID" value="KKM85944.1"/>
    <property type="molecule type" value="Genomic_DNA"/>
</dbReference>
<sequence length="64" mass="6989">LVAGRGDRDRLLLERWALSLEGHLVDTSVIFEVDKGGKMHVGVTTEEGTVLEDDSHVTRSGEQA</sequence>
<comment type="caution">
    <text evidence="1">The sequence shown here is derived from an EMBL/GenBank/DDBJ whole genome shotgun (WGS) entry which is preliminary data.</text>
</comment>
<protein>
    <submittedName>
        <fullName evidence="1">Uncharacterized protein</fullName>
    </submittedName>
</protein>
<proteinExistence type="predicted"/>
<name>A0A0F9KUE2_9ZZZZ</name>
<evidence type="ECO:0000313" key="1">
    <source>
        <dbReference type="EMBL" id="KKM85944.1"/>
    </source>
</evidence>
<gene>
    <name evidence="1" type="ORF">LCGC14_1284090</name>
</gene>
<organism evidence="1">
    <name type="scientific">marine sediment metagenome</name>
    <dbReference type="NCBI Taxonomy" id="412755"/>
    <lineage>
        <taxon>unclassified sequences</taxon>
        <taxon>metagenomes</taxon>
        <taxon>ecological metagenomes</taxon>
    </lineage>
</organism>
<reference evidence="1" key="1">
    <citation type="journal article" date="2015" name="Nature">
        <title>Complex archaea that bridge the gap between prokaryotes and eukaryotes.</title>
        <authorList>
            <person name="Spang A."/>
            <person name="Saw J.H."/>
            <person name="Jorgensen S.L."/>
            <person name="Zaremba-Niedzwiedzka K."/>
            <person name="Martijn J."/>
            <person name="Lind A.E."/>
            <person name="van Eijk R."/>
            <person name="Schleper C."/>
            <person name="Guy L."/>
            <person name="Ettema T.J."/>
        </authorList>
    </citation>
    <scope>NUCLEOTIDE SEQUENCE</scope>
</reference>
<feature type="non-terminal residue" evidence="1">
    <location>
        <position position="1"/>
    </location>
</feature>
<accession>A0A0F9KUE2</accession>
<dbReference type="AlphaFoldDB" id="A0A0F9KUE2"/>